<dbReference type="Pfam" id="PF14384">
    <property type="entry name" value="BrnA_antitoxin"/>
    <property type="match status" value="1"/>
</dbReference>
<dbReference type="InterPro" id="IPR025528">
    <property type="entry name" value="BrnA_antitoxin"/>
</dbReference>
<dbReference type="EMBL" id="WNKT01000001">
    <property type="protein sequence ID" value="MTW19717.1"/>
    <property type="molecule type" value="Genomic_DNA"/>
</dbReference>
<name>A0A6N8EAZ8_9GAMM</name>
<evidence type="ECO:0008006" key="3">
    <source>
        <dbReference type="Google" id="ProtNLM"/>
    </source>
</evidence>
<reference evidence="1 2" key="1">
    <citation type="submission" date="2019-11" db="EMBL/GenBank/DDBJ databases">
        <title>Whole-genome sequence of the anaerobic purple sulfur bacterium Allochromatium palmeri DSM 15591.</title>
        <authorList>
            <person name="Kyndt J.A."/>
            <person name="Meyer T.E."/>
        </authorList>
    </citation>
    <scope>NUCLEOTIDE SEQUENCE [LARGE SCALE GENOMIC DNA]</scope>
    <source>
        <strain evidence="1 2">DSM 15591</strain>
    </source>
</reference>
<accession>A0A6N8EAZ8</accession>
<evidence type="ECO:0000313" key="2">
    <source>
        <dbReference type="Proteomes" id="UP000434044"/>
    </source>
</evidence>
<gene>
    <name evidence="1" type="ORF">GJ668_01250</name>
</gene>
<dbReference type="Proteomes" id="UP000434044">
    <property type="component" value="Unassembled WGS sequence"/>
</dbReference>
<proteinExistence type="predicted"/>
<dbReference type="OrthoDB" id="9796641at2"/>
<evidence type="ECO:0000313" key="1">
    <source>
        <dbReference type="EMBL" id="MTW19717.1"/>
    </source>
</evidence>
<dbReference type="AlphaFoldDB" id="A0A6N8EAZ8"/>
<sequence>MIVIASSACARRPTVKNAPTSITSKSGRVFLLNSEEEDARIREGIAADPDTHELTDEELSKLRPLTRLPGRPKSDATKQPVSIRLSPEVVDYFKAEGPGWQTRIDAVLREYVASH</sequence>
<protein>
    <recommendedName>
        <fullName evidence="3">BrnA antitoxin family protein</fullName>
    </recommendedName>
</protein>
<comment type="caution">
    <text evidence="1">The sequence shown here is derived from an EMBL/GenBank/DDBJ whole genome shotgun (WGS) entry which is preliminary data.</text>
</comment>
<keyword evidence="2" id="KW-1185">Reference proteome</keyword>
<organism evidence="1 2">
    <name type="scientific">Allochromatium palmeri</name>
    <dbReference type="NCBI Taxonomy" id="231048"/>
    <lineage>
        <taxon>Bacteria</taxon>
        <taxon>Pseudomonadati</taxon>
        <taxon>Pseudomonadota</taxon>
        <taxon>Gammaproteobacteria</taxon>
        <taxon>Chromatiales</taxon>
        <taxon>Chromatiaceae</taxon>
        <taxon>Allochromatium</taxon>
    </lineage>
</organism>